<sequence>MPRINLPWVCGYRGSDGRKAAGGEAATLLYVGLGVGPAPESSRLQESRKLLANCWTNCRSGLAVNCCVASSNLAQKARKTVSLALYSLVQAGGSVDAQVKGIRSSGRVRRRRCHRRCVRLRNAQIEGLVCDC</sequence>
<proteinExistence type="predicted"/>
<reference evidence="1 2" key="1">
    <citation type="submission" date="2017-06" db="EMBL/GenBank/DDBJ databases">
        <title>Cmopartive genomic analysis of Ambrosia Fusariam Clade fungi.</title>
        <authorList>
            <person name="Stajich J.E."/>
            <person name="Carrillo J."/>
            <person name="Kijimoto T."/>
            <person name="Eskalen A."/>
            <person name="O'Donnell K."/>
            <person name="Kasson M."/>
        </authorList>
    </citation>
    <scope>NUCLEOTIDE SEQUENCE [LARGE SCALE GENOMIC DNA]</scope>
    <source>
        <strain evidence="1 2">NRRL 20438</strain>
    </source>
</reference>
<dbReference type="Proteomes" id="UP000288429">
    <property type="component" value="Unassembled WGS sequence"/>
</dbReference>
<evidence type="ECO:0000313" key="1">
    <source>
        <dbReference type="EMBL" id="RSL77817.1"/>
    </source>
</evidence>
<protein>
    <submittedName>
        <fullName evidence="1">Uncharacterized protein</fullName>
    </submittedName>
</protein>
<evidence type="ECO:0000313" key="2">
    <source>
        <dbReference type="Proteomes" id="UP000288429"/>
    </source>
</evidence>
<gene>
    <name evidence="1" type="ORF">CDV31_017306</name>
</gene>
<organism evidence="1 2">
    <name type="scientific">Fusarium ambrosium</name>
    <dbReference type="NCBI Taxonomy" id="131363"/>
    <lineage>
        <taxon>Eukaryota</taxon>
        <taxon>Fungi</taxon>
        <taxon>Dikarya</taxon>
        <taxon>Ascomycota</taxon>
        <taxon>Pezizomycotina</taxon>
        <taxon>Sordariomycetes</taxon>
        <taxon>Hypocreomycetidae</taxon>
        <taxon>Hypocreales</taxon>
        <taxon>Nectriaceae</taxon>
        <taxon>Fusarium</taxon>
        <taxon>Fusarium solani species complex</taxon>
    </lineage>
</organism>
<dbReference type="AlphaFoldDB" id="A0A428RJW2"/>
<keyword evidence="2" id="KW-1185">Reference proteome</keyword>
<accession>A0A428RJW2</accession>
<dbReference type="EMBL" id="NIZV01001064">
    <property type="protein sequence ID" value="RSL77817.1"/>
    <property type="molecule type" value="Genomic_DNA"/>
</dbReference>
<comment type="caution">
    <text evidence="1">The sequence shown here is derived from an EMBL/GenBank/DDBJ whole genome shotgun (WGS) entry which is preliminary data.</text>
</comment>
<name>A0A428RJW2_9HYPO</name>